<dbReference type="PROSITE" id="PS50125">
    <property type="entry name" value="GUANYLATE_CYCLASE_2"/>
    <property type="match status" value="1"/>
</dbReference>
<evidence type="ECO:0008006" key="12">
    <source>
        <dbReference type="Google" id="ProtNLM"/>
    </source>
</evidence>
<dbReference type="EMBL" id="BAABIE010000001">
    <property type="protein sequence ID" value="GAA4738382.1"/>
    <property type="molecule type" value="Genomic_DNA"/>
</dbReference>
<dbReference type="Proteomes" id="UP001500822">
    <property type="component" value="Unassembled WGS sequence"/>
</dbReference>
<accession>A0ABP8YUS8</accession>
<dbReference type="SMART" id="SM00304">
    <property type="entry name" value="HAMP"/>
    <property type="match status" value="1"/>
</dbReference>
<comment type="subcellular location">
    <subcellularLocation>
        <location evidence="1">Cell membrane</location>
        <topology evidence="1">Multi-pass membrane protein</topology>
    </subcellularLocation>
</comment>
<dbReference type="InterPro" id="IPR050697">
    <property type="entry name" value="Adenylyl/Guanylyl_Cyclase_3/4"/>
</dbReference>
<feature type="domain" description="HAMP" evidence="9">
    <location>
        <begin position="289"/>
        <end position="341"/>
    </location>
</feature>
<reference evidence="11" key="1">
    <citation type="journal article" date="2019" name="Int. J. Syst. Evol. Microbiol.">
        <title>The Global Catalogue of Microorganisms (GCM) 10K type strain sequencing project: providing services to taxonomists for standard genome sequencing and annotation.</title>
        <authorList>
            <consortium name="The Broad Institute Genomics Platform"/>
            <consortium name="The Broad Institute Genome Sequencing Center for Infectious Disease"/>
            <person name="Wu L."/>
            <person name="Ma J."/>
        </authorList>
    </citation>
    <scope>NUCLEOTIDE SEQUENCE [LARGE SCALE GENOMIC DNA]</scope>
    <source>
        <strain evidence="11">JCM 18077</strain>
    </source>
</reference>
<evidence type="ECO:0000256" key="4">
    <source>
        <dbReference type="ARBA" id="ARBA00022692"/>
    </source>
</evidence>
<keyword evidence="4 7" id="KW-0812">Transmembrane</keyword>
<dbReference type="CDD" id="cd07302">
    <property type="entry name" value="CHD"/>
    <property type="match status" value="1"/>
</dbReference>
<comment type="caution">
    <text evidence="10">The sequence shown here is derived from an EMBL/GenBank/DDBJ whole genome shotgun (WGS) entry which is preliminary data.</text>
</comment>
<dbReference type="Gene3D" id="3.30.70.1230">
    <property type="entry name" value="Nucleotide cyclase"/>
    <property type="match status" value="1"/>
</dbReference>
<gene>
    <name evidence="10" type="ORF">GCM10023217_02280</name>
</gene>
<feature type="transmembrane region" description="Helical" evidence="7">
    <location>
        <begin position="267"/>
        <end position="291"/>
    </location>
</feature>
<organism evidence="10 11">
    <name type="scientific">Gordonia alkaliphila</name>
    <dbReference type="NCBI Taxonomy" id="1053547"/>
    <lineage>
        <taxon>Bacteria</taxon>
        <taxon>Bacillati</taxon>
        <taxon>Actinomycetota</taxon>
        <taxon>Actinomycetes</taxon>
        <taxon>Mycobacteriales</taxon>
        <taxon>Gordoniaceae</taxon>
        <taxon>Gordonia</taxon>
    </lineage>
</organism>
<dbReference type="PANTHER" id="PTHR43081:SF17">
    <property type="entry name" value="BLL5647 PROTEIN"/>
    <property type="match status" value="1"/>
</dbReference>
<feature type="transmembrane region" description="Helical" evidence="7">
    <location>
        <begin position="156"/>
        <end position="173"/>
    </location>
</feature>
<dbReference type="SUPFAM" id="SSF158472">
    <property type="entry name" value="HAMP domain-like"/>
    <property type="match status" value="1"/>
</dbReference>
<name>A0ABP8YUS8_9ACTN</name>
<dbReference type="CDD" id="cd06225">
    <property type="entry name" value="HAMP"/>
    <property type="match status" value="1"/>
</dbReference>
<sequence length="586" mass="62667">MPIQRSRVALHAVADRLESLGPRHWVTSILGAAGSPAEREQWLAADWQALDTDLRRRLVDRAAFVAFLFGVFSKLLIGLETFALVLLAFNGGRISLHADISHPAFFDMLISAVVGTAASTVVAVLLMRPQFAWFIAGAPADPAQRRAVARIPIRQVGADLVGWAVSFVTYALIADVSDFFLAIVGGAFALAAITSCSLTYLIAETATRPLAILALSGTSEARVVHGVRERMVVVWGVSSAVPMVGLITINAGRWAEWLPPAAGPLDWASVALALVALTSGLSIVMLVGRAITDPLTEMRKVIEGAAEGDFSRRVAVYDSSELGILQTGLNDLLDGLSERERIRTLFSKHVGDRVAELAIAQGEEMVGTNTDVAVIFVDLTGSTAFAAEGDPRETAAVLNVFFSVVAEVVAEYDGLINKFEGDAALVVFGAPTALADPAGAALAAARELGDRLGEKVPLEWGMGVGYGRVFAGNIGAENRYEYTVIGDSVNEAARLSDRAKLGGSPVYASDAAVAAADPDEARHWQPLERVLLRGRKEYTEIYVPMELAKRAEPPTLGSVLSELMKLPARRARWPHVVDSPRKQEKN</sequence>
<evidence type="ECO:0000313" key="11">
    <source>
        <dbReference type="Proteomes" id="UP001500822"/>
    </source>
</evidence>
<proteinExistence type="inferred from homology"/>
<dbReference type="SUPFAM" id="SSF55073">
    <property type="entry name" value="Nucleotide cyclase"/>
    <property type="match status" value="1"/>
</dbReference>
<protein>
    <recommendedName>
        <fullName evidence="12">Adenylate cyclase</fullName>
    </recommendedName>
</protein>
<evidence type="ECO:0000256" key="3">
    <source>
        <dbReference type="ARBA" id="ARBA00022475"/>
    </source>
</evidence>
<dbReference type="PROSITE" id="PS50885">
    <property type="entry name" value="HAMP"/>
    <property type="match status" value="1"/>
</dbReference>
<keyword evidence="6 7" id="KW-0472">Membrane</keyword>
<feature type="transmembrane region" description="Helical" evidence="7">
    <location>
        <begin position="232"/>
        <end position="255"/>
    </location>
</feature>
<evidence type="ECO:0000256" key="7">
    <source>
        <dbReference type="SAM" id="Phobius"/>
    </source>
</evidence>
<dbReference type="PANTHER" id="PTHR43081">
    <property type="entry name" value="ADENYLATE CYCLASE, TERMINAL-DIFFERENTIATION SPECIFIC-RELATED"/>
    <property type="match status" value="1"/>
</dbReference>
<dbReference type="InterPro" id="IPR001054">
    <property type="entry name" value="A/G_cyclase"/>
</dbReference>
<evidence type="ECO:0000256" key="5">
    <source>
        <dbReference type="ARBA" id="ARBA00022989"/>
    </source>
</evidence>
<dbReference type="Gene3D" id="6.10.340.10">
    <property type="match status" value="1"/>
</dbReference>
<keyword evidence="11" id="KW-1185">Reference proteome</keyword>
<dbReference type="InterPro" id="IPR003660">
    <property type="entry name" value="HAMP_dom"/>
</dbReference>
<evidence type="ECO:0000259" key="9">
    <source>
        <dbReference type="PROSITE" id="PS50885"/>
    </source>
</evidence>
<keyword evidence="5 7" id="KW-1133">Transmembrane helix</keyword>
<dbReference type="InterPro" id="IPR029787">
    <property type="entry name" value="Nucleotide_cyclase"/>
</dbReference>
<evidence type="ECO:0000256" key="1">
    <source>
        <dbReference type="ARBA" id="ARBA00004651"/>
    </source>
</evidence>
<feature type="transmembrane region" description="Helical" evidence="7">
    <location>
        <begin position="109"/>
        <end position="127"/>
    </location>
</feature>
<dbReference type="Pfam" id="PF00211">
    <property type="entry name" value="Guanylate_cyc"/>
    <property type="match status" value="1"/>
</dbReference>
<comment type="similarity">
    <text evidence="2">Belongs to the adenylyl cyclase class-3 family.</text>
</comment>
<feature type="domain" description="Guanylate cyclase" evidence="8">
    <location>
        <begin position="373"/>
        <end position="496"/>
    </location>
</feature>
<evidence type="ECO:0000259" key="8">
    <source>
        <dbReference type="PROSITE" id="PS50125"/>
    </source>
</evidence>
<dbReference type="Pfam" id="PF00672">
    <property type="entry name" value="HAMP"/>
    <property type="match status" value="1"/>
</dbReference>
<evidence type="ECO:0000256" key="6">
    <source>
        <dbReference type="ARBA" id="ARBA00023136"/>
    </source>
</evidence>
<dbReference type="SMART" id="SM00044">
    <property type="entry name" value="CYCc"/>
    <property type="match status" value="1"/>
</dbReference>
<feature type="transmembrane region" description="Helical" evidence="7">
    <location>
        <begin position="64"/>
        <end position="89"/>
    </location>
</feature>
<evidence type="ECO:0000313" key="10">
    <source>
        <dbReference type="EMBL" id="GAA4738382.1"/>
    </source>
</evidence>
<keyword evidence="3" id="KW-1003">Cell membrane</keyword>
<evidence type="ECO:0000256" key="2">
    <source>
        <dbReference type="ARBA" id="ARBA00005381"/>
    </source>
</evidence>
<feature type="transmembrane region" description="Helical" evidence="7">
    <location>
        <begin position="179"/>
        <end position="203"/>
    </location>
</feature>